<dbReference type="InterPro" id="IPR055455">
    <property type="entry name" value="HEAT_PSME4"/>
</dbReference>
<dbReference type="PANTHER" id="PTHR32170">
    <property type="entry name" value="PROTEASOME ACTIVATOR COMPLEX SUBUNIT 4"/>
    <property type="match status" value="1"/>
</dbReference>
<accession>A0AAD7CVU1</accession>
<feature type="region of interest" description="Disordered" evidence="9">
    <location>
        <begin position="260"/>
        <end position="288"/>
    </location>
</feature>
<gene>
    <name evidence="13" type="ORF">B0H17DRAFT_1162542</name>
</gene>
<comment type="subcellular location">
    <subcellularLocation>
        <location evidence="2">Cytoplasm</location>
    </subcellularLocation>
    <subcellularLocation>
        <location evidence="1">Nucleus speckle</location>
    </subcellularLocation>
</comment>
<comment type="caution">
    <text evidence="13">The sequence shown here is derived from an EMBL/GenBank/DDBJ whole genome shotgun (WGS) entry which is preliminary data.</text>
</comment>
<name>A0AAD7CVU1_MYCRO</name>
<evidence type="ECO:0008006" key="15">
    <source>
        <dbReference type="Google" id="ProtNLM"/>
    </source>
</evidence>
<dbReference type="Gene3D" id="1.25.10.10">
    <property type="entry name" value="Leucine-rich Repeat Variant"/>
    <property type="match status" value="1"/>
</dbReference>
<dbReference type="GO" id="GO:0016504">
    <property type="term" value="F:peptidase activator activity"/>
    <property type="evidence" value="ECO:0007669"/>
    <property type="project" value="InterPro"/>
</dbReference>
<dbReference type="InterPro" id="IPR021843">
    <property type="entry name" value="PSME4_C"/>
</dbReference>
<keyword evidence="7" id="KW-0234">DNA repair</keyword>
<dbReference type="GO" id="GO:0005829">
    <property type="term" value="C:cytosol"/>
    <property type="evidence" value="ECO:0007669"/>
    <property type="project" value="TreeGrafter"/>
</dbReference>
<dbReference type="InterPro" id="IPR032430">
    <property type="entry name" value="Blm10_mid"/>
</dbReference>
<dbReference type="InterPro" id="IPR016024">
    <property type="entry name" value="ARM-type_fold"/>
</dbReference>
<keyword evidence="6" id="KW-0227">DNA damage</keyword>
<evidence type="ECO:0000256" key="1">
    <source>
        <dbReference type="ARBA" id="ARBA00004324"/>
    </source>
</evidence>
<evidence type="ECO:0000259" key="11">
    <source>
        <dbReference type="Pfam" id="PF16507"/>
    </source>
</evidence>
<comment type="similarity">
    <text evidence="3">Belongs to the BLM10 family.</text>
</comment>
<sequence length="1896" mass="215705">MATLPDLSILTLHDPGPNSEGVVDRYLLKYREYVRSLPYSVEPESKMVEMLEFIVLRITQCCIARDYEVGFIQWDSMLTYWLMLKYPIPKDTRIKLAKLYWYLSTTPGMPSHVMATCADGFKSLTESTKKISIKDLRLPWRPVYEILSQDLFLTRRQFEYTQLPWVMGYIGANSRRFFHPAASNEMLSVFVPLLNGTDLNDMLTAQFYLLTLLPLTHPQTYLPMLFRIWESINSYMYDEKMLEFLASLVEMHVASDVSDPRKAAELPDDAKSDGEGRPQWSEDDLSAPSSWPGIYKDVGVFTEHEWSLLMCKCINSMEIPLADGGSLTTGPSADRSVASEIGRLPKPEWRIQSLARIIVYSMAPDGMPSPASNAPTPMFTPVPSGMATPRIPANSLHDYLSAPLARIAAGSSKHKTYLAGSKALESLSQIIASTESFFHPSNSGPFTADLAAFIKYIAYDFNRRWLEEEQPDCKTPKNRRLTRQMKRELVKTLRTVAFLAMFSEDSTTVSNIQSTLKSIALMEPDLVLHPILERAVPALETLIETQRTIAVIKALGAVAPAIVSRKVYYPGAKHLVPILQLLIPGIDLNDPTKTLHTAEFIVEISQYIMFSDTTQLEPEFSSSTWPTTPATLIPSFSMDDVQSDTEFPRLSDEEEDMLVQDATGSFADWVTQFIRRVYQLQENLPEEGGGASEVQVVDAVGRACQSICAHLSEPLYDLVLNMVYDYASTNVRANAVRGIHLLIEALANADPVKCLAKFFPLCARTIRIELEGGASSLRTSSSTSSPIPSDATLHWHLAILRGCILAYKDELVSLLSLLHDKTFSNRGFAWSGKLLCNTLLTMTQTYPLDSKFVNPDEWNSPEFRRKHHLHWGKVYKSEDISWHIPTAEEIDFTIRIFKELVEPTLDSLIKLLEPGSHLSFVSDAFSGIPSFIKDVFDTEALRASMQTSDILRNRRDDWNHEPLHSGFVLTDPADPRYDYISSLRRRFGEFLHKASKSLSQQGEENTVDAVETLIDGIRTYMLDYGDSKDGYYSNEKKYTSEKNVARHFAKQKVWPRSVWVRRARFYQAARLHWNSIERLRGPLEDLLIDDLVDWSLWNYATIRSYSQSTLESVCVVYDGVRRRALPTLYDALALPPGSDDDRMKGALWTLNLVSFGKYAASELTLAPKLVQNLFSCQQNEKPSIQSAVSVVSENCLNSLPEPCFLVYDVATPELDQIYAALEFTDQEQRLIRKCTDNRINRIRLMNEASDELTSRVLAIGKNPKTHWKYEIAAVRCLRALIRRDAPLSPEQIRYFMEKTRDSNPSIRYYAQRAVMKSLRNVKLRTFSREPTDLLLGRNHNPLKQKFSVEPSHELTQKLLDAYITPMDLSRVGNGSNFIDKDPPGWLTWGESLSVYKPPHLISSTFQPWESLSAQAIVAVREIALNPTFWTQLAMYFSEENHEVAVILDNVSYVKSIFQVLEDAPFEALRPTLDTLISDKEPDKQRALAEFLAGYVFHNKDPRRLQPLVDHLMNLWTTLDYDSELAFDATKRFSLFKAFYEELNWKFSVERCWEQLDTNQHEEVRTFIGEVLAFSSTIKAQPRPSHPTTEVFLKECRILPVDYDIMGMRGNYHKGRVTELVKKFHIWREERVPGVRAFQSTYDRVGITICKFLFQLLLDASAISVFDYILPLMPELFLNDNEALATRSNDVLVQMCGVNPPRELINPLFDAIFEAQNSPSWRVRLKALPLVQVLEVRGMYVLCKCLDDEVVDVREMAATTLSGILRLSPRRHILTLRDRFVQLIKKSHIPPRTDPGYARGVRQRHAAILGVCALVDSVPYTVEKWTPDLLTNILAEHTYDPAPISTTVRKCARNFSRTHRDTWHEDSARFNEDQLAALSTLLTGSSYCALSVLYLGD</sequence>
<feature type="domain" description="Proteasome activator Blm10 middle HEAT repeats region" evidence="11">
    <location>
        <begin position="427"/>
        <end position="926"/>
    </location>
</feature>
<dbReference type="GO" id="GO:0016607">
    <property type="term" value="C:nuclear speck"/>
    <property type="evidence" value="ECO:0007669"/>
    <property type="project" value="UniProtKB-SubCell"/>
</dbReference>
<reference evidence="13" key="1">
    <citation type="submission" date="2023-03" db="EMBL/GenBank/DDBJ databases">
        <title>Massive genome expansion in bonnet fungi (Mycena s.s.) driven by repeated elements and novel gene families across ecological guilds.</title>
        <authorList>
            <consortium name="Lawrence Berkeley National Laboratory"/>
            <person name="Harder C.B."/>
            <person name="Miyauchi S."/>
            <person name="Viragh M."/>
            <person name="Kuo A."/>
            <person name="Thoen E."/>
            <person name="Andreopoulos B."/>
            <person name="Lu D."/>
            <person name="Skrede I."/>
            <person name="Drula E."/>
            <person name="Henrissat B."/>
            <person name="Morin E."/>
            <person name="Kohler A."/>
            <person name="Barry K."/>
            <person name="LaButti K."/>
            <person name="Morin E."/>
            <person name="Salamov A."/>
            <person name="Lipzen A."/>
            <person name="Mereny Z."/>
            <person name="Hegedus B."/>
            <person name="Baldrian P."/>
            <person name="Stursova M."/>
            <person name="Weitz H."/>
            <person name="Taylor A."/>
            <person name="Grigoriev I.V."/>
            <person name="Nagy L.G."/>
            <person name="Martin F."/>
            <person name="Kauserud H."/>
        </authorList>
    </citation>
    <scope>NUCLEOTIDE SEQUENCE</scope>
    <source>
        <strain evidence="13">CBHHK067</strain>
    </source>
</reference>
<evidence type="ECO:0000259" key="12">
    <source>
        <dbReference type="Pfam" id="PF23096"/>
    </source>
</evidence>
<protein>
    <recommendedName>
        <fullName evidence="15">ARM repeat-containing protein</fullName>
    </recommendedName>
</protein>
<organism evidence="13 14">
    <name type="scientific">Mycena rosella</name>
    <name type="common">Pink bonnet</name>
    <name type="synonym">Agaricus rosellus</name>
    <dbReference type="NCBI Taxonomy" id="1033263"/>
    <lineage>
        <taxon>Eukaryota</taxon>
        <taxon>Fungi</taxon>
        <taxon>Dikarya</taxon>
        <taxon>Basidiomycota</taxon>
        <taxon>Agaricomycotina</taxon>
        <taxon>Agaricomycetes</taxon>
        <taxon>Agaricomycetidae</taxon>
        <taxon>Agaricales</taxon>
        <taxon>Marasmiineae</taxon>
        <taxon>Mycenaceae</taxon>
        <taxon>Mycena</taxon>
    </lineage>
</organism>
<evidence type="ECO:0000313" key="14">
    <source>
        <dbReference type="Proteomes" id="UP001221757"/>
    </source>
</evidence>
<dbReference type="GO" id="GO:0070628">
    <property type="term" value="F:proteasome binding"/>
    <property type="evidence" value="ECO:0007669"/>
    <property type="project" value="InterPro"/>
</dbReference>
<dbReference type="Pfam" id="PF16507">
    <property type="entry name" value="HEAT_PSME4_mid"/>
    <property type="match status" value="1"/>
</dbReference>
<keyword evidence="5" id="KW-0677">Repeat</keyword>
<evidence type="ECO:0000256" key="6">
    <source>
        <dbReference type="ARBA" id="ARBA00022763"/>
    </source>
</evidence>
<dbReference type="Proteomes" id="UP001221757">
    <property type="component" value="Unassembled WGS sequence"/>
</dbReference>
<evidence type="ECO:0000256" key="4">
    <source>
        <dbReference type="ARBA" id="ARBA00022490"/>
    </source>
</evidence>
<feature type="domain" description="Proteasome activator complex subunit 4 C-terminal" evidence="10">
    <location>
        <begin position="1801"/>
        <end position="1888"/>
    </location>
</feature>
<evidence type="ECO:0000256" key="2">
    <source>
        <dbReference type="ARBA" id="ARBA00004496"/>
    </source>
</evidence>
<dbReference type="SUPFAM" id="SSF48371">
    <property type="entry name" value="ARM repeat"/>
    <property type="match status" value="2"/>
</dbReference>
<proteinExistence type="inferred from homology"/>
<feature type="compositionally biased region" description="Basic and acidic residues" evidence="9">
    <location>
        <begin position="260"/>
        <end position="276"/>
    </location>
</feature>
<keyword evidence="8" id="KW-0539">Nucleus</keyword>
<dbReference type="InterPro" id="IPR011989">
    <property type="entry name" value="ARM-like"/>
</dbReference>
<dbReference type="Pfam" id="PF11919">
    <property type="entry name" value="PSME4_C"/>
    <property type="match status" value="1"/>
</dbReference>
<dbReference type="PANTHER" id="PTHR32170:SF3">
    <property type="entry name" value="PROTEASOME ACTIVATOR COMPLEX SUBUNIT 4"/>
    <property type="match status" value="1"/>
</dbReference>
<evidence type="ECO:0000313" key="13">
    <source>
        <dbReference type="EMBL" id="KAJ7666434.1"/>
    </source>
</evidence>
<dbReference type="GO" id="GO:0006281">
    <property type="term" value="P:DNA repair"/>
    <property type="evidence" value="ECO:0007669"/>
    <property type="project" value="UniProtKB-KW"/>
</dbReference>
<evidence type="ECO:0000256" key="8">
    <source>
        <dbReference type="ARBA" id="ARBA00023242"/>
    </source>
</evidence>
<evidence type="ECO:0000256" key="9">
    <source>
        <dbReference type="SAM" id="MobiDB-lite"/>
    </source>
</evidence>
<dbReference type="GO" id="GO:0010499">
    <property type="term" value="P:proteasomal ubiquitin-independent protein catabolic process"/>
    <property type="evidence" value="ECO:0007669"/>
    <property type="project" value="TreeGrafter"/>
</dbReference>
<evidence type="ECO:0000256" key="5">
    <source>
        <dbReference type="ARBA" id="ARBA00022737"/>
    </source>
</evidence>
<evidence type="ECO:0000256" key="3">
    <source>
        <dbReference type="ARBA" id="ARBA00005739"/>
    </source>
</evidence>
<keyword evidence="14" id="KW-1185">Reference proteome</keyword>
<dbReference type="InterPro" id="IPR035309">
    <property type="entry name" value="PSME4"/>
</dbReference>
<keyword evidence="4" id="KW-0963">Cytoplasm</keyword>
<dbReference type="Pfam" id="PF23096">
    <property type="entry name" value="HEAT_PSME4"/>
    <property type="match status" value="1"/>
</dbReference>
<feature type="domain" description="Proteasome activator complex subunit 4-like HEAT repeat-like" evidence="12">
    <location>
        <begin position="1373"/>
        <end position="1499"/>
    </location>
</feature>
<evidence type="ECO:0000259" key="10">
    <source>
        <dbReference type="Pfam" id="PF11919"/>
    </source>
</evidence>
<dbReference type="EMBL" id="JARKIE010000209">
    <property type="protein sequence ID" value="KAJ7666434.1"/>
    <property type="molecule type" value="Genomic_DNA"/>
</dbReference>
<evidence type="ECO:0000256" key="7">
    <source>
        <dbReference type="ARBA" id="ARBA00023204"/>
    </source>
</evidence>